<feature type="signal peptide" evidence="1">
    <location>
        <begin position="1"/>
        <end position="16"/>
    </location>
</feature>
<name>A0A0M3KHA2_ANISI</name>
<keyword evidence="1" id="KW-0732">Signal</keyword>
<reference evidence="2 3" key="2">
    <citation type="submission" date="2018-11" db="EMBL/GenBank/DDBJ databases">
        <authorList>
            <consortium name="Pathogen Informatics"/>
        </authorList>
    </citation>
    <scope>NUCLEOTIDE SEQUENCE [LARGE SCALE GENOMIC DNA]</scope>
</reference>
<proteinExistence type="predicted"/>
<evidence type="ECO:0000313" key="4">
    <source>
        <dbReference type="WBParaSite" id="ASIM_0002036701-mRNA-1"/>
    </source>
</evidence>
<dbReference type="WBParaSite" id="ASIM_0002036701-mRNA-1">
    <property type="protein sequence ID" value="ASIM_0002036701-mRNA-1"/>
    <property type="gene ID" value="ASIM_0002036701"/>
</dbReference>
<evidence type="ECO:0000313" key="2">
    <source>
        <dbReference type="EMBL" id="VDK71861.1"/>
    </source>
</evidence>
<protein>
    <submittedName>
        <fullName evidence="4">Secreted protein</fullName>
    </submittedName>
</protein>
<reference evidence="4" key="1">
    <citation type="submission" date="2017-02" db="UniProtKB">
        <authorList>
            <consortium name="WormBaseParasite"/>
        </authorList>
    </citation>
    <scope>IDENTIFICATION</scope>
</reference>
<dbReference type="EMBL" id="UYRR01037885">
    <property type="protein sequence ID" value="VDK71861.1"/>
    <property type="molecule type" value="Genomic_DNA"/>
</dbReference>
<dbReference type="Proteomes" id="UP000267096">
    <property type="component" value="Unassembled WGS sequence"/>
</dbReference>
<gene>
    <name evidence="2" type="ORF">ASIM_LOCUS19750</name>
</gene>
<evidence type="ECO:0000256" key="1">
    <source>
        <dbReference type="SAM" id="SignalP"/>
    </source>
</evidence>
<keyword evidence="3" id="KW-1185">Reference proteome</keyword>
<dbReference type="AlphaFoldDB" id="A0A0M3KHA2"/>
<sequence>MYLIVLSVWFIVSSLGFPPTDMVALSDYLQSSFFFPKSEKRLMFASPKQLYYDDIPTNKFLGLFKK</sequence>
<organism evidence="4">
    <name type="scientific">Anisakis simplex</name>
    <name type="common">Herring worm</name>
    <dbReference type="NCBI Taxonomy" id="6269"/>
    <lineage>
        <taxon>Eukaryota</taxon>
        <taxon>Metazoa</taxon>
        <taxon>Ecdysozoa</taxon>
        <taxon>Nematoda</taxon>
        <taxon>Chromadorea</taxon>
        <taxon>Rhabditida</taxon>
        <taxon>Spirurina</taxon>
        <taxon>Ascaridomorpha</taxon>
        <taxon>Ascaridoidea</taxon>
        <taxon>Anisakidae</taxon>
        <taxon>Anisakis</taxon>
        <taxon>Anisakis simplex complex</taxon>
    </lineage>
</organism>
<evidence type="ECO:0000313" key="3">
    <source>
        <dbReference type="Proteomes" id="UP000267096"/>
    </source>
</evidence>
<feature type="chain" id="PRO_5043121487" evidence="1">
    <location>
        <begin position="17"/>
        <end position="66"/>
    </location>
</feature>
<accession>A0A0M3KHA2</accession>